<dbReference type="Pfam" id="PF00072">
    <property type="entry name" value="Response_reg"/>
    <property type="match status" value="1"/>
</dbReference>
<dbReference type="GO" id="GO:0016787">
    <property type="term" value="F:hydrolase activity"/>
    <property type="evidence" value="ECO:0007669"/>
    <property type="project" value="UniProtKB-KW"/>
</dbReference>
<dbReference type="Proteomes" id="UP000055019">
    <property type="component" value="Unassembled WGS sequence"/>
</dbReference>
<dbReference type="InterPro" id="IPR001789">
    <property type="entry name" value="Sig_transdc_resp-reg_receiver"/>
</dbReference>
<dbReference type="RefSeq" id="WP_061152693.1">
    <property type="nucleotide sequence ID" value="NZ_FCOM02000159.1"/>
</dbReference>
<reference evidence="4" key="1">
    <citation type="submission" date="2016-01" db="EMBL/GenBank/DDBJ databases">
        <authorList>
            <person name="Peeters C."/>
        </authorList>
    </citation>
    <scope>NUCLEOTIDE SEQUENCE [LARGE SCALE GENOMIC DNA]</scope>
    <source>
        <strain evidence="4">LMG 29317</strain>
    </source>
</reference>
<dbReference type="Gene3D" id="3.40.50.2300">
    <property type="match status" value="1"/>
</dbReference>
<dbReference type="InterPro" id="IPR011006">
    <property type="entry name" value="CheY-like_superfamily"/>
</dbReference>
<dbReference type="PANTHER" id="PTHR44591">
    <property type="entry name" value="STRESS RESPONSE REGULATOR PROTEIN 1"/>
    <property type="match status" value="1"/>
</dbReference>
<evidence type="ECO:0000313" key="5">
    <source>
        <dbReference type="Proteomes" id="UP000055019"/>
    </source>
</evidence>
<evidence type="ECO:0000259" key="3">
    <source>
        <dbReference type="PROSITE" id="PS50110"/>
    </source>
</evidence>
<evidence type="ECO:0000313" key="4">
    <source>
        <dbReference type="EMBL" id="SAL88688.1"/>
    </source>
</evidence>
<dbReference type="SUPFAM" id="SSF52172">
    <property type="entry name" value="CheY-like"/>
    <property type="match status" value="1"/>
</dbReference>
<organism evidence="4 5">
    <name type="scientific">Caballeronia arvi</name>
    <dbReference type="NCBI Taxonomy" id="1777135"/>
    <lineage>
        <taxon>Bacteria</taxon>
        <taxon>Pseudomonadati</taxon>
        <taxon>Pseudomonadota</taxon>
        <taxon>Betaproteobacteria</taxon>
        <taxon>Burkholderiales</taxon>
        <taxon>Burkholderiaceae</taxon>
        <taxon>Caballeronia</taxon>
    </lineage>
</organism>
<feature type="domain" description="Response regulatory" evidence="3">
    <location>
        <begin position="3"/>
        <end position="115"/>
    </location>
</feature>
<sequence length="124" mass="13869">MHSVLLVDDDFDSLSALRFVFEVHDFQVFGAEHGGVALAQLAKHLPDLVVTDMEMPQFDGIELCKRLKCYPTFASLPVILVSGGQPPANVPMVWDAFLPKPVDFYQLIAVIEQLPVFRLGSRRE</sequence>
<dbReference type="AlphaFoldDB" id="A0A158L5U4"/>
<proteinExistence type="predicted"/>
<keyword evidence="1 2" id="KW-0597">Phosphoprotein</keyword>
<protein>
    <submittedName>
        <fullName evidence="4">Response regulator receiver modulated metal dependent phosphohydrolase</fullName>
    </submittedName>
</protein>
<dbReference type="EMBL" id="FCOM02000159">
    <property type="protein sequence ID" value="SAL88688.1"/>
    <property type="molecule type" value="Genomic_DNA"/>
</dbReference>
<dbReference type="GO" id="GO:0000160">
    <property type="term" value="P:phosphorelay signal transduction system"/>
    <property type="evidence" value="ECO:0007669"/>
    <property type="project" value="InterPro"/>
</dbReference>
<dbReference type="PROSITE" id="PS50110">
    <property type="entry name" value="RESPONSE_REGULATORY"/>
    <property type="match status" value="1"/>
</dbReference>
<feature type="modified residue" description="4-aspartylphosphate" evidence="2">
    <location>
        <position position="52"/>
    </location>
</feature>
<accession>A0A158L5U4</accession>
<name>A0A158L5U4_9BURK</name>
<evidence type="ECO:0000256" key="2">
    <source>
        <dbReference type="PROSITE-ProRule" id="PRU00169"/>
    </source>
</evidence>
<dbReference type="SMART" id="SM00448">
    <property type="entry name" value="REC"/>
    <property type="match status" value="1"/>
</dbReference>
<dbReference type="InterPro" id="IPR050595">
    <property type="entry name" value="Bact_response_regulator"/>
</dbReference>
<keyword evidence="5" id="KW-1185">Reference proteome</keyword>
<evidence type="ECO:0000256" key="1">
    <source>
        <dbReference type="ARBA" id="ARBA00022553"/>
    </source>
</evidence>
<dbReference type="PANTHER" id="PTHR44591:SF3">
    <property type="entry name" value="RESPONSE REGULATORY DOMAIN-CONTAINING PROTEIN"/>
    <property type="match status" value="1"/>
</dbReference>
<gene>
    <name evidence="4" type="ORF">AWB74_08683</name>
</gene>
<comment type="caution">
    <text evidence="4">The sequence shown here is derived from an EMBL/GenBank/DDBJ whole genome shotgun (WGS) entry which is preliminary data.</text>
</comment>
<dbReference type="OrthoDB" id="9800897at2"/>